<dbReference type="AlphaFoldDB" id="A0A0P7BLT5"/>
<dbReference type="EMBL" id="LKCW01000071">
    <property type="protein sequence ID" value="KPM41098.1"/>
    <property type="molecule type" value="Genomic_DNA"/>
</dbReference>
<evidence type="ECO:0000313" key="2">
    <source>
        <dbReference type="Proteomes" id="UP000050424"/>
    </source>
</evidence>
<sequence length="219" mass="25195">MPSFASFIEMATARRQSNVERTEWRAKCREALCKHINSTLGMTLKPSQVRLHPTRDDPYQWRVLPEKQYLFEKNLSDYSVGVYKELHDGIGVSFRAIRAAPTSPDGRLERDTLDPFDKATMSFASRINQLQVQKDYAAQEVNLLKSQLEAEVKLRLSLEEKLQIAYERQESLQKGLRDSANRENYFRTAALTYSQGIAKVLPALRDLTEKTFITETGFI</sequence>
<organism evidence="1 2">
    <name type="scientific">Neonectria ditissima</name>
    <dbReference type="NCBI Taxonomy" id="78410"/>
    <lineage>
        <taxon>Eukaryota</taxon>
        <taxon>Fungi</taxon>
        <taxon>Dikarya</taxon>
        <taxon>Ascomycota</taxon>
        <taxon>Pezizomycotina</taxon>
        <taxon>Sordariomycetes</taxon>
        <taxon>Hypocreomycetidae</taxon>
        <taxon>Hypocreales</taxon>
        <taxon>Nectriaceae</taxon>
        <taxon>Neonectria</taxon>
    </lineage>
</organism>
<comment type="caution">
    <text evidence="1">The sequence shown here is derived from an EMBL/GenBank/DDBJ whole genome shotgun (WGS) entry which is preliminary data.</text>
</comment>
<dbReference type="OrthoDB" id="5017668at2759"/>
<keyword evidence="2" id="KW-1185">Reference proteome</keyword>
<gene>
    <name evidence="1" type="ORF">AK830_g5497</name>
</gene>
<name>A0A0P7BLT5_9HYPO</name>
<evidence type="ECO:0000313" key="1">
    <source>
        <dbReference type="EMBL" id="KPM41098.1"/>
    </source>
</evidence>
<dbReference type="Proteomes" id="UP000050424">
    <property type="component" value="Unassembled WGS sequence"/>
</dbReference>
<reference evidence="1 2" key="1">
    <citation type="submission" date="2015-09" db="EMBL/GenBank/DDBJ databases">
        <title>Draft genome of a European isolate of the apple canker pathogen Neonectria ditissima.</title>
        <authorList>
            <person name="Gomez-Cortecero A."/>
            <person name="Harrison R.J."/>
            <person name="Armitage A.D."/>
        </authorList>
    </citation>
    <scope>NUCLEOTIDE SEQUENCE [LARGE SCALE GENOMIC DNA]</scope>
    <source>
        <strain evidence="1 2">R09/05</strain>
    </source>
</reference>
<dbReference type="STRING" id="78410.A0A0P7BLT5"/>
<proteinExistence type="predicted"/>
<accession>A0A0P7BLT5</accession>
<protein>
    <submittedName>
        <fullName evidence="1">Uncharacterized protein</fullName>
    </submittedName>
</protein>